<feature type="transmembrane region" description="Helical" evidence="1">
    <location>
        <begin position="130"/>
        <end position="150"/>
    </location>
</feature>
<feature type="transmembrane region" description="Helical" evidence="1">
    <location>
        <begin position="104"/>
        <end position="124"/>
    </location>
</feature>
<feature type="transmembrane region" description="Helical" evidence="1">
    <location>
        <begin position="353"/>
        <end position="372"/>
    </location>
</feature>
<evidence type="ECO:0008006" key="4">
    <source>
        <dbReference type="Google" id="ProtNLM"/>
    </source>
</evidence>
<dbReference type="OrthoDB" id="9786218at2"/>
<evidence type="ECO:0000313" key="2">
    <source>
        <dbReference type="EMBL" id="OAF06225.1"/>
    </source>
</evidence>
<protein>
    <recommendedName>
        <fullName evidence="4">Glycosyltransferase RgtA/B/C/D-like domain-containing protein</fullName>
    </recommendedName>
</protein>
<feature type="transmembrane region" description="Helical" evidence="1">
    <location>
        <begin position="157"/>
        <end position="174"/>
    </location>
</feature>
<dbReference type="Proteomes" id="UP000076959">
    <property type="component" value="Unassembled WGS sequence"/>
</dbReference>
<gene>
    <name evidence="2" type="ORF">AYJ54_20490</name>
</gene>
<evidence type="ECO:0000256" key="1">
    <source>
        <dbReference type="SAM" id="Phobius"/>
    </source>
</evidence>
<sequence>MDAREDWSHSRVDVAPTAFARYLSGSEIYVFLVSFLCVFYLSNASLLLSHYDLGWHLAAGDLIRDRGEVPFQDPWSFTLGEKRWYNLSWLWDVIASALYQYTGFGGLVILIVACGAIIAGYLAFCCLRSGASALAACIAVFSACLLYPCYEAAPNMYLAAAPNIATMLFSVIFYGECLRRRRWYLLPVMMVLWVNLHGGFVLGFPIIGVFCGAALLRRDWVNFRNYFFAGVGCLAAIFVNPLGWHIYDGVTATLGHFIQANIGEWRPYFHNMEIPGSIPGITYALTFVALELRYRGSTRVPLEPRLLAWLFLILGLYQFRYISFFFMFSTVPLALHIDRLLPKRLSGLQAQRALLAAGIIGVCALPLTFIQVRPALALPNMLSEEDARYLEAHASHARLLNHWNVGGYLIFRTHGSVPVFVDGRAATAYPDDLLRDYLKLVRWEIDETAWDAVIEKYKIDAVLWVKAHEELRRFLVDKRGWREDYTGAYESLYTKPRASSVPRQAGEAPSQ</sequence>
<organism evidence="2 3">
    <name type="scientific">Bradyrhizobium centrolobii</name>
    <dbReference type="NCBI Taxonomy" id="1505087"/>
    <lineage>
        <taxon>Bacteria</taxon>
        <taxon>Pseudomonadati</taxon>
        <taxon>Pseudomonadota</taxon>
        <taxon>Alphaproteobacteria</taxon>
        <taxon>Hyphomicrobiales</taxon>
        <taxon>Nitrobacteraceae</taxon>
        <taxon>Bradyrhizobium</taxon>
    </lineage>
</organism>
<feature type="transmembrane region" description="Helical" evidence="1">
    <location>
        <begin position="227"/>
        <end position="247"/>
    </location>
</feature>
<dbReference type="RefSeq" id="WP_063703370.1">
    <property type="nucleotide sequence ID" value="NZ_LUUB01000078.1"/>
</dbReference>
<feature type="transmembrane region" description="Helical" evidence="1">
    <location>
        <begin position="194"/>
        <end position="215"/>
    </location>
</feature>
<feature type="transmembrane region" description="Helical" evidence="1">
    <location>
        <begin position="306"/>
        <end position="333"/>
    </location>
</feature>
<accession>A0A176YHV9</accession>
<evidence type="ECO:0000313" key="3">
    <source>
        <dbReference type="Proteomes" id="UP000076959"/>
    </source>
</evidence>
<keyword evidence="1" id="KW-1133">Transmembrane helix</keyword>
<dbReference type="AlphaFoldDB" id="A0A176YHV9"/>
<feature type="transmembrane region" description="Helical" evidence="1">
    <location>
        <begin position="28"/>
        <end position="48"/>
    </location>
</feature>
<keyword evidence="3" id="KW-1185">Reference proteome</keyword>
<reference evidence="2 3" key="1">
    <citation type="submission" date="2016-03" db="EMBL/GenBank/DDBJ databases">
        <title>Draft Genome Sequence of the Strain BR 10245 (Bradyrhizobium sp.) isolated from nodules of Centrolobium paraense.</title>
        <authorList>
            <person name="Simoes-Araujo J.L.Sr."/>
            <person name="Barauna A.C."/>
            <person name="Silva K."/>
            <person name="Zilli J.E."/>
        </authorList>
    </citation>
    <scope>NUCLEOTIDE SEQUENCE [LARGE SCALE GENOMIC DNA]</scope>
    <source>
        <strain evidence="2 3">BR 10245</strain>
    </source>
</reference>
<keyword evidence="1" id="KW-0472">Membrane</keyword>
<dbReference type="STRING" id="1505087.AYJ54_20490"/>
<keyword evidence="1" id="KW-0812">Transmembrane</keyword>
<proteinExistence type="predicted"/>
<comment type="caution">
    <text evidence="2">The sequence shown here is derived from an EMBL/GenBank/DDBJ whole genome shotgun (WGS) entry which is preliminary data.</text>
</comment>
<feature type="transmembrane region" description="Helical" evidence="1">
    <location>
        <begin position="274"/>
        <end position="294"/>
    </location>
</feature>
<name>A0A176YHV9_9BRAD</name>
<dbReference type="EMBL" id="LUUB01000078">
    <property type="protein sequence ID" value="OAF06225.1"/>
    <property type="molecule type" value="Genomic_DNA"/>
</dbReference>